<evidence type="ECO:0000313" key="6">
    <source>
        <dbReference type="Proteomes" id="UP000460157"/>
    </source>
</evidence>
<evidence type="ECO:0000256" key="3">
    <source>
        <dbReference type="SAM" id="MobiDB-lite"/>
    </source>
</evidence>
<comment type="similarity">
    <text evidence="1">Belongs to the leucine-binding protein family.</text>
</comment>
<dbReference type="PANTHER" id="PTHR47235:SF1">
    <property type="entry name" value="BLR6548 PROTEIN"/>
    <property type="match status" value="1"/>
</dbReference>
<evidence type="ECO:0000256" key="1">
    <source>
        <dbReference type="ARBA" id="ARBA00010062"/>
    </source>
</evidence>
<dbReference type="InterPro" id="IPR028081">
    <property type="entry name" value="Leu-bd"/>
</dbReference>
<dbReference type="Gene3D" id="3.40.50.2300">
    <property type="match status" value="2"/>
</dbReference>
<protein>
    <submittedName>
        <fullName evidence="5">ABC transporter substrate-binding protein</fullName>
    </submittedName>
</protein>
<dbReference type="SUPFAM" id="SSF53822">
    <property type="entry name" value="Periplasmic binding protein-like I"/>
    <property type="match status" value="1"/>
</dbReference>
<dbReference type="EMBL" id="WRPM01000057">
    <property type="protein sequence ID" value="MVT26282.1"/>
    <property type="molecule type" value="Genomic_DNA"/>
</dbReference>
<evidence type="ECO:0000256" key="2">
    <source>
        <dbReference type="ARBA" id="ARBA00022729"/>
    </source>
</evidence>
<evidence type="ECO:0000313" key="5">
    <source>
        <dbReference type="EMBL" id="MVT26282.1"/>
    </source>
</evidence>
<dbReference type="PANTHER" id="PTHR47235">
    <property type="entry name" value="BLR6548 PROTEIN"/>
    <property type="match status" value="1"/>
</dbReference>
<dbReference type="Proteomes" id="UP000460157">
    <property type="component" value="Unassembled WGS sequence"/>
</dbReference>
<comment type="caution">
    <text evidence="5">The sequence shown here is derived from an EMBL/GenBank/DDBJ whole genome shotgun (WGS) entry which is preliminary data.</text>
</comment>
<dbReference type="RefSeq" id="WP_157323081.1">
    <property type="nucleotide sequence ID" value="NZ_BMFX01000033.1"/>
</dbReference>
<keyword evidence="2" id="KW-0732">Signal</keyword>
<proteinExistence type="inferred from homology"/>
<keyword evidence="6" id="KW-1185">Reference proteome</keyword>
<evidence type="ECO:0000259" key="4">
    <source>
        <dbReference type="Pfam" id="PF13458"/>
    </source>
</evidence>
<feature type="domain" description="Leucine-binding protein" evidence="4">
    <location>
        <begin position="61"/>
        <end position="376"/>
    </location>
</feature>
<sequence length="434" mass="45408">MRKHGLLPKTLAGAAIAALALTGCRGDGGGGGDAEADDAGSGPGVSSDPCPDAVNEDNGCITLGIITDLTDTFSAVAVPLTEAQEAFWQRVNENGGVGGFDVQLVIADGEYDPQATSQRYQEMRTDILALAQALGSSQVMAILDDMRDDDVIAAPASWNSAWDFESLIVESGANYCFEAMNGVDWAVAERGEIESVMAIGYPTDFGEDAAYGAEAAAEANGLEYTQITTPTGQDNQAEAVSRIVQDDPDLVVITAGPTETATIIAGAASSGWEGTAIGSSPTWNPGLLQSDAAPVLEERYFHLSPWGPWDYDSEGHAAMQEALGDVTPNFAYVMGWAWSYPVLAVLEDAAEMEGGITRENLVEAAEQLESVDYEGILPEEAGLRAGDPSETAYRASVINRVSPDAPGGTELEQDLTVGPTAEAYDYTGPCAALD</sequence>
<dbReference type="InterPro" id="IPR028082">
    <property type="entry name" value="Peripla_BP_I"/>
</dbReference>
<organism evidence="5 6">
    <name type="scientific">Nesterenkonia alkaliphila</name>
    <dbReference type="NCBI Taxonomy" id="1463631"/>
    <lineage>
        <taxon>Bacteria</taxon>
        <taxon>Bacillati</taxon>
        <taxon>Actinomycetota</taxon>
        <taxon>Actinomycetes</taxon>
        <taxon>Micrococcales</taxon>
        <taxon>Micrococcaceae</taxon>
        <taxon>Nesterenkonia</taxon>
    </lineage>
</organism>
<dbReference type="Pfam" id="PF13458">
    <property type="entry name" value="Peripla_BP_6"/>
    <property type="match status" value="1"/>
</dbReference>
<dbReference type="OrthoDB" id="7337537at2"/>
<dbReference type="PROSITE" id="PS51257">
    <property type="entry name" value="PROKAR_LIPOPROTEIN"/>
    <property type="match status" value="1"/>
</dbReference>
<name>A0A7K1UIU0_9MICC</name>
<dbReference type="AlphaFoldDB" id="A0A7K1UIU0"/>
<reference evidence="5 6" key="1">
    <citation type="submission" date="2019-12" db="EMBL/GenBank/DDBJ databases">
        <title>Nesterenkonia muleiensis sp. nov., a novel actinobacterium isolated from sap of Populus euphratica.</title>
        <authorList>
            <person name="Wang R."/>
        </authorList>
    </citation>
    <scope>NUCLEOTIDE SEQUENCE [LARGE SCALE GENOMIC DNA]</scope>
    <source>
        <strain evidence="5 6">F10</strain>
    </source>
</reference>
<gene>
    <name evidence="5" type="ORF">GNZ21_07920</name>
</gene>
<feature type="region of interest" description="Disordered" evidence="3">
    <location>
        <begin position="28"/>
        <end position="50"/>
    </location>
</feature>
<accession>A0A7K1UIU0</accession>